<dbReference type="Proteomes" id="UP000007842">
    <property type="component" value="Chromosome"/>
</dbReference>
<keyword evidence="3" id="KW-1185">Reference proteome</keyword>
<dbReference type="STRING" id="1003195.SCATT_57940"/>
<reference evidence="3" key="1">
    <citation type="submission" date="2011-12" db="EMBL/GenBank/DDBJ databases">
        <title>Complete genome sequence of Streptomyces cattleya strain DSM 46488.</title>
        <authorList>
            <person name="Ou H.-Y."/>
            <person name="Li P."/>
            <person name="Zhao C."/>
            <person name="O'Hagan D."/>
            <person name="Deng Z."/>
        </authorList>
    </citation>
    <scope>NUCLEOTIDE SEQUENCE [LARGE SCALE GENOMIC DNA]</scope>
    <source>
        <strain evidence="3">ATCC 35852 / DSM 46488 / JCM 4925 / NBRC 14057 / NRRL 8057</strain>
    </source>
</reference>
<dbReference type="InterPro" id="IPR002818">
    <property type="entry name" value="DJ-1/PfpI"/>
</dbReference>
<dbReference type="eggNOG" id="COG0693">
    <property type="taxonomic scope" value="Bacteria"/>
</dbReference>
<dbReference type="HOGENOM" id="CLU_103358_0_0_11"/>
<gene>
    <name evidence="2" type="ordered locus">SCATT_57940</name>
</gene>
<accession>G8X1D7</accession>
<dbReference type="EMBL" id="CP003219">
    <property type="protein sequence ID" value="AEW98165.1"/>
    <property type="molecule type" value="Genomic_DNA"/>
</dbReference>
<dbReference type="Pfam" id="PF01965">
    <property type="entry name" value="DJ-1_PfpI"/>
    <property type="match status" value="1"/>
</dbReference>
<evidence type="ECO:0000259" key="1">
    <source>
        <dbReference type="Pfam" id="PF01965"/>
    </source>
</evidence>
<name>G8X1D7_STREN</name>
<evidence type="ECO:0000313" key="3">
    <source>
        <dbReference type="Proteomes" id="UP000007842"/>
    </source>
</evidence>
<dbReference type="AlphaFoldDB" id="G8X1D7"/>
<dbReference type="InterPro" id="IPR029062">
    <property type="entry name" value="Class_I_gatase-like"/>
</dbReference>
<sequence>MAVPWCAVAGRTRAGRPRRFVRNQAMGGRYTMGIVTPLPTGRLVGKRIGILLESDFVEEEIGYYQRRFAEEGAGVELLTRLWGRPSLTFTGHGHRAALEVAGDLEALDYHELSQLAALLVPSGMVADRLRYSENVEQDPPALELMRRAFRMPHLVKAFSSHGLLLLSRAPDLLRERPVACHNNVAADVRNMGAVYLNQDVVVDRDLVTCRTVEHCHLLARTVIERLSTPRGAAA</sequence>
<evidence type="ECO:0000313" key="2">
    <source>
        <dbReference type="EMBL" id="AEW98165.1"/>
    </source>
</evidence>
<organism evidence="2 3">
    <name type="scientific">Streptantibioticus cattleyicolor (strain ATCC 35852 / DSM 46488 / JCM 4925 / NBRC 14057 / NRRL 8057)</name>
    <name type="common">Streptomyces cattleya</name>
    <dbReference type="NCBI Taxonomy" id="1003195"/>
    <lineage>
        <taxon>Bacteria</taxon>
        <taxon>Bacillati</taxon>
        <taxon>Actinomycetota</taxon>
        <taxon>Actinomycetes</taxon>
        <taxon>Kitasatosporales</taxon>
        <taxon>Streptomycetaceae</taxon>
        <taxon>Streptantibioticus</taxon>
    </lineage>
</organism>
<dbReference type="Gene3D" id="3.40.50.880">
    <property type="match status" value="1"/>
</dbReference>
<proteinExistence type="predicted"/>
<dbReference type="KEGG" id="scy:SCATT_57940"/>
<dbReference type="SUPFAM" id="SSF52317">
    <property type="entry name" value="Class I glutamine amidotransferase-like"/>
    <property type="match status" value="1"/>
</dbReference>
<dbReference type="PATRIC" id="fig|1003195.29.peg.5775"/>
<feature type="domain" description="DJ-1/PfpI" evidence="1">
    <location>
        <begin position="46"/>
        <end position="224"/>
    </location>
</feature>
<protein>
    <submittedName>
        <fullName evidence="2">ThiJ/PfpI domain protein</fullName>
    </submittedName>
</protein>